<dbReference type="EMBL" id="QJJX01000007">
    <property type="protein sequence ID" value="PXX23182.1"/>
    <property type="molecule type" value="Genomic_DNA"/>
</dbReference>
<dbReference type="Proteomes" id="UP000248314">
    <property type="component" value="Unassembled WGS sequence"/>
</dbReference>
<comment type="caution">
    <text evidence="1">The sequence shown here is derived from an EMBL/GenBank/DDBJ whole genome shotgun (WGS) entry which is preliminary data.</text>
</comment>
<proteinExistence type="predicted"/>
<protein>
    <submittedName>
        <fullName evidence="1">Uncharacterized protein</fullName>
    </submittedName>
</protein>
<evidence type="ECO:0000313" key="2">
    <source>
        <dbReference type="Proteomes" id="UP000248314"/>
    </source>
</evidence>
<dbReference type="GeneID" id="84899582"/>
<dbReference type="OrthoDB" id="1363151at2"/>
<gene>
    <name evidence="1" type="ORF">EJ73_00848</name>
</gene>
<keyword evidence="2" id="KW-1185">Reference proteome</keyword>
<organism evidence="1 2">
    <name type="scientific">Hoylesella shahii DSM 15611 = JCM 12083</name>
    <dbReference type="NCBI Taxonomy" id="1122991"/>
    <lineage>
        <taxon>Bacteria</taxon>
        <taxon>Pseudomonadati</taxon>
        <taxon>Bacteroidota</taxon>
        <taxon>Bacteroidia</taxon>
        <taxon>Bacteroidales</taxon>
        <taxon>Prevotellaceae</taxon>
        <taxon>Hoylesella</taxon>
    </lineage>
</organism>
<dbReference type="RefSeq" id="WP_025815600.1">
    <property type="nucleotide sequence ID" value="NZ_BAIZ01000007.1"/>
</dbReference>
<accession>A0A318HXW9</accession>
<reference evidence="1 2" key="1">
    <citation type="submission" date="2018-05" db="EMBL/GenBank/DDBJ databases">
        <title>Genomic Encyclopedia of Type Strains, Phase I: the one thousand microbial genomes (KMG-I) project.</title>
        <authorList>
            <person name="Kyrpides N."/>
        </authorList>
    </citation>
    <scope>NUCLEOTIDE SEQUENCE [LARGE SCALE GENOMIC DNA]</scope>
    <source>
        <strain evidence="1 2">DSM 15611</strain>
    </source>
</reference>
<dbReference type="AlphaFoldDB" id="A0A318HXW9"/>
<sequence>MKKVVLFVFMLLQLWACGQVKYREVLSLADEFVSSLETDYQSYGLLGGVDKIRYTKDGLYQVFPMGRLINVKIDSMASDNDYEQLRQALAAHYSDDGRVKQVYRCHAGTIMIDCRN</sequence>
<evidence type="ECO:0000313" key="1">
    <source>
        <dbReference type="EMBL" id="PXX23182.1"/>
    </source>
</evidence>
<name>A0A318HXW9_9BACT</name>